<keyword evidence="2" id="KW-1185">Reference proteome</keyword>
<evidence type="ECO:0000313" key="2">
    <source>
        <dbReference type="Proteomes" id="UP000235803"/>
    </source>
</evidence>
<accession>A0A2N7U343</accession>
<reference evidence="1 2" key="1">
    <citation type="submission" date="2018-01" db="EMBL/GenBank/DDBJ databases">
        <title>Halomonas endophytica sp. nov., isolated from storage liquid in the stems of Populus euphratica.</title>
        <authorList>
            <person name="Chen C."/>
        </authorList>
    </citation>
    <scope>NUCLEOTIDE SEQUENCE [LARGE SCALE GENOMIC DNA]</scope>
    <source>
        <strain evidence="1 2">MC28</strain>
    </source>
</reference>
<sequence length="62" mass="7033">MLHCQKMKRSWIGPHTVVSLAMAWEWPTTVIMIASNTFNILCLDPLVQAVYSMAEHTCRAAE</sequence>
<protein>
    <submittedName>
        <fullName evidence="1">Uncharacterized protein</fullName>
    </submittedName>
</protein>
<organism evidence="1 2">
    <name type="scientific">Billgrantia endophytica</name>
    <dbReference type="NCBI Taxonomy" id="2033802"/>
    <lineage>
        <taxon>Bacteria</taxon>
        <taxon>Pseudomonadati</taxon>
        <taxon>Pseudomonadota</taxon>
        <taxon>Gammaproteobacteria</taxon>
        <taxon>Oceanospirillales</taxon>
        <taxon>Halomonadaceae</taxon>
        <taxon>Billgrantia</taxon>
    </lineage>
</organism>
<proteinExistence type="predicted"/>
<gene>
    <name evidence="1" type="ORF">C1H69_11975</name>
</gene>
<evidence type="ECO:0000313" key="1">
    <source>
        <dbReference type="EMBL" id="PMR74855.1"/>
    </source>
</evidence>
<comment type="caution">
    <text evidence="1">The sequence shown here is derived from an EMBL/GenBank/DDBJ whole genome shotgun (WGS) entry which is preliminary data.</text>
</comment>
<name>A0A2N7U343_9GAMM</name>
<dbReference type="Proteomes" id="UP000235803">
    <property type="component" value="Unassembled WGS sequence"/>
</dbReference>
<dbReference type="AlphaFoldDB" id="A0A2N7U343"/>
<dbReference type="EMBL" id="PNRF01000025">
    <property type="protein sequence ID" value="PMR74855.1"/>
    <property type="molecule type" value="Genomic_DNA"/>
</dbReference>